<sequence length="57" mass="6158">MSLTQEQLRILQDIHATRAVSEAETAWAVRENYAAQGEDGDLALSQKGLQAIDGGET</sequence>
<dbReference type="EMBL" id="CXOK01000070">
    <property type="protein sequence ID" value="CTP89677.1"/>
    <property type="molecule type" value="Genomic_DNA"/>
</dbReference>
<accession>A0A0K2ZXB1</accession>
<proteinExistence type="predicted"/>
<organism evidence="1 2">
    <name type="scientific">Xanthomonas graminis pv. poae</name>
    <dbReference type="NCBI Taxonomy" id="227946"/>
    <lineage>
        <taxon>Bacteria</taxon>
        <taxon>Pseudomonadati</taxon>
        <taxon>Pseudomonadota</taxon>
        <taxon>Gammaproteobacteria</taxon>
        <taxon>Lysobacterales</taxon>
        <taxon>Lysobacteraceae</taxon>
        <taxon>Xanthomonas</taxon>
        <taxon>Xanthomonas translucens group</taxon>
        <taxon>Xanthomonas graminis</taxon>
    </lineage>
</organism>
<evidence type="ECO:0000313" key="1">
    <source>
        <dbReference type="EMBL" id="CTP89677.1"/>
    </source>
</evidence>
<dbReference type="AlphaFoldDB" id="A0A0K2ZXB1"/>
<protein>
    <submittedName>
        <fullName evidence="1">Uncharacterized protein</fullName>
    </submittedName>
</protein>
<dbReference type="RefSeq" id="WP_009588045.1">
    <property type="nucleotide sequence ID" value="NZ_CP076250.1"/>
</dbReference>
<dbReference type="Proteomes" id="UP000041247">
    <property type="component" value="Unassembled WGS sequence"/>
</dbReference>
<reference evidence="1 2" key="1">
    <citation type="submission" date="2015-07" db="EMBL/GenBank/DDBJ databases">
        <authorList>
            <person name="Noorani M."/>
        </authorList>
    </citation>
    <scope>NUCLEOTIDE SEQUENCE [LARGE SCALE GENOMIC DNA]</scope>
    <source>
        <strain evidence="1">LMG728</strain>
    </source>
</reference>
<name>A0A0K2ZXB1_9XANT</name>
<evidence type="ECO:0000313" key="2">
    <source>
        <dbReference type="Proteomes" id="UP000041247"/>
    </source>
</evidence>
<gene>
    <name evidence="1" type="ORF">XTPLMG728_2314</name>
</gene>